<accession>A0A8J5GSG2</accession>
<proteinExistence type="predicted"/>
<gene>
    <name evidence="1" type="ORF">ZIOFF_034676</name>
</gene>
<dbReference type="EMBL" id="JACMSC010000009">
    <property type="protein sequence ID" value="KAG6509283.1"/>
    <property type="molecule type" value="Genomic_DNA"/>
</dbReference>
<sequence length="225" mass="24155">MDLFLLRTNRGSRGPRRWAGNAAVGVAGVGLGEEGGALRGRTLQRPEQEAVFAVVVAADTEAPGRFLGEVVVRVGEVLEVRQVAYAAGNLAGELVVGHVQLLQTRHAADGSRQVPDETVVTEVENAELGELPDLQRDASPEAGAHDDELVQNVAHVRNRLGHARLCDLVAGEDQHRHRRVPDILRDGEGEMVVVEEQSIKGEFEEAGRHVAAEAVGADIEEPERG</sequence>
<keyword evidence="2" id="KW-1185">Reference proteome</keyword>
<evidence type="ECO:0000313" key="2">
    <source>
        <dbReference type="Proteomes" id="UP000734854"/>
    </source>
</evidence>
<dbReference type="AlphaFoldDB" id="A0A8J5GSG2"/>
<organism evidence="1 2">
    <name type="scientific">Zingiber officinale</name>
    <name type="common">Ginger</name>
    <name type="synonym">Amomum zingiber</name>
    <dbReference type="NCBI Taxonomy" id="94328"/>
    <lineage>
        <taxon>Eukaryota</taxon>
        <taxon>Viridiplantae</taxon>
        <taxon>Streptophyta</taxon>
        <taxon>Embryophyta</taxon>
        <taxon>Tracheophyta</taxon>
        <taxon>Spermatophyta</taxon>
        <taxon>Magnoliopsida</taxon>
        <taxon>Liliopsida</taxon>
        <taxon>Zingiberales</taxon>
        <taxon>Zingiberaceae</taxon>
        <taxon>Zingiber</taxon>
    </lineage>
</organism>
<dbReference type="Proteomes" id="UP000734854">
    <property type="component" value="Unassembled WGS sequence"/>
</dbReference>
<name>A0A8J5GSG2_ZINOF</name>
<evidence type="ECO:0000313" key="1">
    <source>
        <dbReference type="EMBL" id="KAG6509283.1"/>
    </source>
</evidence>
<reference evidence="1 2" key="1">
    <citation type="submission" date="2020-08" db="EMBL/GenBank/DDBJ databases">
        <title>Plant Genome Project.</title>
        <authorList>
            <person name="Zhang R.-G."/>
        </authorList>
    </citation>
    <scope>NUCLEOTIDE SEQUENCE [LARGE SCALE GENOMIC DNA]</scope>
    <source>
        <tissue evidence="1">Rhizome</tissue>
    </source>
</reference>
<protein>
    <submittedName>
        <fullName evidence="1">Uncharacterized protein</fullName>
    </submittedName>
</protein>
<comment type="caution">
    <text evidence="1">The sequence shown here is derived from an EMBL/GenBank/DDBJ whole genome shotgun (WGS) entry which is preliminary data.</text>
</comment>